<dbReference type="GO" id="GO:0006281">
    <property type="term" value="P:DNA repair"/>
    <property type="evidence" value="ECO:0007669"/>
    <property type="project" value="UniProtKB-KW"/>
</dbReference>
<dbReference type="CDD" id="cd10030">
    <property type="entry name" value="UDG-F4_TTUDGA_SPO1dp_like"/>
    <property type="match status" value="1"/>
</dbReference>
<keyword evidence="14" id="KW-0326">Glycosidase</keyword>
<feature type="domain" description="Uracil-DNA glycosylase-like" evidence="13">
    <location>
        <begin position="111"/>
        <end position="266"/>
    </location>
</feature>
<dbReference type="AlphaFoldDB" id="A0A2Z4AHH6"/>
<evidence type="ECO:0000256" key="8">
    <source>
        <dbReference type="ARBA" id="ARBA00022801"/>
    </source>
</evidence>
<keyword evidence="10" id="KW-0411">Iron-sulfur</keyword>
<dbReference type="EMBL" id="CP029803">
    <property type="protein sequence ID" value="AWT59694.1"/>
    <property type="molecule type" value="Genomic_DNA"/>
</dbReference>
<gene>
    <name evidence="14" type="primary">udg</name>
    <name evidence="14" type="ORF">DF168_00888</name>
</gene>
<organism evidence="14 15">
    <name type="scientific">Candidatus Moanibacter tarae</name>
    <dbReference type="NCBI Taxonomy" id="2200854"/>
    <lineage>
        <taxon>Bacteria</taxon>
        <taxon>Pseudomonadati</taxon>
        <taxon>Verrucomicrobiota</taxon>
        <taxon>Opitutia</taxon>
        <taxon>Puniceicoccales</taxon>
        <taxon>Puniceicoccales incertae sedis</taxon>
        <taxon>Candidatus Moanibacter</taxon>
    </lineage>
</organism>
<dbReference type="KEGG" id="mtar:DF168_00888"/>
<evidence type="ECO:0000256" key="7">
    <source>
        <dbReference type="ARBA" id="ARBA00022763"/>
    </source>
</evidence>
<keyword evidence="9" id="KW-0408">Iron</keyword>
<dbReference type="Gene3D" id="3.40.470.10">
    <property type="entry name" value="Uracil-DNA glycosylase-like domain"/>
    <property type="match status" value="1"/>
</dbReference>
<accession>A0A2Z4AHH6</accession>
<dbReference type="InterPro" id="IPR051536">
    <property type="entry name" value="UDG_Type-4/5"/>
</dbReference>
<evidence type="ECO:0000256" key="12">
    <source>
        <dbReference type="SAM" id="MobiDB-lite"/>
    </source>
</evidence>
<evidence type="ECO:0000256" key="11">
    <source>
        <dbReference type="ARBA" id="ARBA00023204"/>
    </source>
</evidence>
<dbReference type="NCBIfam" id="TIGR00758">
    <property type="entry name" value="UDG_fam4"/>
    <property type="match status" value="1"/>
</dbReference>
<evidence type="ECO:0000256" key="3">
    <source>
        <dbReference type="ARBA" id="ARBA00012030"/>
    </source>
</evidence>
<comment type="catalytic activity">
    <reaction evidence="1">
        <text>Hydrolyzes single-stranded DNA or mismatched double-stranded DNA and polynucleotides, releasing free uracil.</text>
        <dbReference type="EC" id="3.2.2.27"/>
    </reaction>
</comment>
<dbReference type="PANTHER" id="PTHR33693:SF1">
    <property type="entry name" value="TYPE-4 URACIL-DNA GLYCOSYLASE"/>
    <property type="match status" value="1"/>
</dbReference>
<dbReference type="SMART" id="SM00987">
    <property type="entry name" value="UreE_C"/>
    <property type="match status" value="1"/>
</dbReference>
<keyword evidence="6" id="KW-0479">Metal-binding</keyword>
<dbReference type="InterPro" id="IPR005273">
    <property type="entry name" value="Ura-DNA_glyco_family4"/>
</dbReference>
<evidence type="ECO:0000256" key="9">
    <source>
        <dbReference type="ARBA" id="ARBA00023004"/>
    </source>
</evidence>
<keyword evidence="8 14" id="KW-0378">Hydrolase</keyword>
<comment type="similarity">
    <text evidence="2">Belongs to the uracil-DNA glycosylase (UDG) superfamily. Type 4 (UDGa) family.</text>
</comment>
<dbReference type="GO" id="GO:0004844">
    <property type="term" value="F:uracil DNA N-glycosylase activity"/>
    <property type="evidence" value="ECO:0007669"/>
    <property type="project" value="UniProtKB-EC"/>
</dbReference>
<evidence type="ECO:0000256" key="4">
    <source>
        <dbReference type="ARBA" id="ARBA00019403"/>
    </source>
</evidence>
<evidence type="ECO:0000256" key="5">
    <source>
        <dbReference type="ARBA" id="ARBA00022485"/>
    </source>
</evidence>
<dbReference type="PANTHER" id="PTHR33693">
    <property type="entry name" value="TYPE-5 URACIL-DNA GLYCOSYLASE"/>
    <property type="match status" value="1"/>
</dbReference>
<dbReference type="SUPFAM" id="SSF52141">
    <property type="entry name" value="Uracil-DNA glycosylase-like"/>
    <property type="match status" value="1"/>
</dbReference>
<name>A0A2Z4AHH6_9BACT</name>
<dbReference type="GO" id="GO:0051539">
    <property type="term" value="F:4 iron, 4 sulfur cluster binding"/>
    <property type="evidence" value="ECO:0007669"/>
    <property type="project" value="UniProtKB-KW"/>
</dbReference>
<evidence type="ECO:0000313" key="14">
    <source>
        <dbReference type="EMBL" id="AWT59694.1"/>
    </source>
</evidence>
<keyword evidence="7" id="KW-0227">DNA damage</keyword>
<proteinExistence type="inferred from homology"/>
<evidence type="ECO:0000259" key="13">
    <source>
        <dbReference type="SMART" id="SM00986"/>
    </source>
</evidence>
<dbReference type="Pfam" id="PF03167">
    <property type="entry name" value="UDG"/>
    <property type="match status" value="1"/>
</dbReference>
<evidence type="ECO:0000256" key="1">
    <source>
        <dbReference type="ARBA" id="ARBA00001400"/>
    </source>
</evidence>
<feature type="compositionally biased region" description="Basic and acidic residues" evidence="12">
    <location>
        <begin position="49"/>
        <end position="61"/>
    </location>
</feature>
<keyword evidence="5" id="KW-0004">4Fe-4S</keyword>
<feature type="region of interest" description="Disordered" evidence="12">
    <location>
        <begin position="41"/>
        <end position="62"/>
    </location>
</feature>
<dbReference type="InterPro" id="IPR036895">
    <property type="entry name" value="Uracil-DNA_glycosylase-like_sf"/>
</dbReference>
<evidence type="ECO:0000313" key="15">
    <source>
        <dbReference type="Proteomes" id="UP000247465"/>
    </source>
</evidence>
<evidence type="ECO:0000256" key="10">
    <source>
        <dbReference type="ARBA" id="ARBA00023014"/>
    </source>
</evidence>
<reference evidence="14 15" key="1">
    <citation type="submission" date="2018-06" db="EMBL/GenBank/DDBJ databases">
        <title>Draft Genome Sequence of a Novel Marine Bacterium Related to the Verrucomicrobia.</title>
        <authorList>
            <person name="Vosseberg J."/>
            <person name="Martijn J."/>
            <person name="Ettema T.J.G."/>
        </authorList>
    </citation>
    <scope>NUCLEOTIDE SEQUENCE [LARGE SCALE GENOMIC DNA]</scope>
    <source>
        <strain evidence="14">TARA_B100001123</strain>
    </source>
</reference>
<dbReference type="SMART" id="SM00986">
    <property type="entry name" value="UDG"/>
    <property type="match status" value="1"/>
</dbReference>
<evidence type="ECO:0000256" key="2">
    <source>
        <dbReference type="ARBA" id="ARBA00006521"/>
    </source>
</evidence>
<dbReference type="GO" id="GO:0046872">
    <property type="term" value="F:metal ion binding"/>
    <property type="evidence" value="ECO:0007669"/>
    <property type="project" value="UniProtKB-KW"/>
</dbReference>
<keyword evidence="11" id="KW-0234">DNA repair</keyword>
<sequence length="288" mass="32769">MRSDFEAVVVELRRLRASGVEHIYLEDETIELLDGLLKKTTDNPSKTRGKVESKENRKEYSQEDLDVPIPDSLDIKLPHENKLENWNYLRNIVLNCKVCRHHVKPGKKVVFGVGNLDANIFFCGEAPGADEETIGEPFVGKAGQLLTRIIGAMGLQRNQVYITNIMNWRPATESGFGNRPPDQEEMRFCLPYLRAQLEIVQPKVIVALGNTAVGGLLGPDPNRRMGSVRGKWFEYVGVPLVATYHPSYVLRNNLKETKRLIWCDMLQVMKRIGMQVSEVQKGYFQNRD</sequence>
<protein>
    <recommendedName>
        <fullName evidence="4">Type-4 uracil-DNA glycosylase</fullName>
        <ecNumber evidence="3">3.2.2.27</ecNumber>
    </recommendedName>
</protein>
<evidence type="ECO:0000256" key="6">
    <source>
        <dbReference type="ARBA" id="ARBA00022723"/>
    </source>
</evidence>
<dbReference type="EC" id="3.2.2.27" evidence="3"/>
<dbReference type="Proteomes" id="UP000247465">
    <property type="component" value="Chromosome"/>
</dbReference>
<dbReference type="InterPro" id="IPR005122">
    <property type="entry name" value="Uracil-DNA_glycosylase-like"/>
</dbReference>